<comment type="caution">
    <text evidence="1">The sequence shown here is derived from an EMBL/GenBank/DDBJ whole genome shotgun (WGS) entry which is preliminary data.</text>
</comment>
<keyword evidence="2" id="KW-1185">Reference proteome</keyword>
<accession>A0ABN7XKL3</accession>
<evidence type="ECO:0000313" key="1">
    <source>
        <dbReference type="EMBL" id="CAG8854921.1"/>
    </source>
</evidence>
<gene>
    <name evidence="1" type="ORF">GMARGA_LOCUS43742</name>
</gene>
<name>A0ABN7XKL3_GIGMA</name>
<evidence type="ECO:0000313" key="2">
    <source>
        <dbReference type="Proteomes" id="UP000789901"/>
    </source>
</evidence>
<proteinExistence type="predicted"/>
<reference evidence="1 2" key="1">
    <citation type="submission" date="2021-06" db="EMBL/GenBank/DDBJ databases">
        <authorList>
            <person name="Kallberg Y."/>
            <person name="Tangrot J."/>
            <person name="Rosling A."/>
        </authorList>
    </citation>
    <scope>NUCLEOTIDE SEQUENCE [LARGE SCALE GENOMIC DNA]</scope>
    <source>
        <strain evidence="1 2">120-4 pot B 10/14</strain>
    </source>
</reference>
<dbReference type="Proteomes" id="UP000789901">
    <property type="component" value="Unassembled WGS sequence"/>
</dbReference>
<sequence>MTRANHQRYTRSSDLTPKEGLEKFLTEHIKYLQREKKRVER</sequence>
<dbReference type="EMBL" id="CAJVQB010144029">
    <property type="protein sequence ID" value="CAG8854921.1"/>
    <property type="molecule type" value="Genomic_DNA"/>
</dbReference>
<organism evidence="1 2">
    <name type="scientific">Gigaspora margarita</name>
    <dbReference type="NCBI Taxonomy" id="4874"/>
    <lineage>
        <taxon>Eukaryota</taxon>
        <taxon>Fungi</taxon>
        <taxon>Fungi incertae sedis</taxon>
        <taxon>Mucoromycota</taxon>
        <taxon>Glomeromycotina</taxon>
        <taxon>Glomeromycetes</taxon>
        <taxon>Diversisporales</taxon>
        <taxon>Gigasporaceae</taxon>
        <taxon>Gigaspora</taxon>
    </lineage>
</organism>
<protein>
    <submittedName>
        <fullName evidence="1">30715_t:CDS:1</fullName>
    </submittedName>
</protein>
<feature type="non-terminal residue" evidence="1">
    <location>
        <position position="41"/>
    </location>
</feature>